<keyword evidence="2" id="KW-1185">Reference proteome</keyword>
<dbReference type="Proteomes" id="UP001431693">
    <property type="component" value="Unassembled WGS sequence"/>
</dbReference>
<dbReference type="Gene3D" id="2.30.110.10">
    <property type="entry name" value="Electron Transport, Fmn-binding Protein, Chain A"/>
    <property type="match status" value="1"/>
</dbReference>
<dbReference type="RefSeq" id="WP_283713422.1">
    <property type="nucleotide sequence ID" value="NZ_JASJEW010000004.1"/>
</dbReference>
<gene>
    <name evidence="1" type="ORF">QJ043_09665</name>
</gene>
<evidence type="ECO:0000313" key="2">
    <source>
        <dbReference type="Proteomes" id="UP001431693"/>
    </source>
</evidence>
<dbReference type="PANTHER" id="PTHR34071:SF2">
    <property type="entry name" value="FLAVIN-NUCLEOTIDE-BINDING PROTEIN"/>
    <property type="match status" value="1"/>
</dbReference>
<dbReference type="InterPro" id="IPR012349">
    <property type="entry name" value="Split_barrel_FMN-bd"/>
</dbReference>
<name>A0ABT6ZMQ7_9ACTN</name>
<comment type="caution">
    <text evidence="1">The sequence shown here is derived from an EMBL/GenBank/DDBJ whole genome shotgun (WGS) entry which is preliminary data.</text>
</comment>
<accession>A0ABT6ZMQ7</accession>
<dbReference type="PANTHER" id="PTHR34071">
    <property type="entry name" value="5-NITROIMIDAZOLE ANTIBIOTICS RESISTANCE PROTEIN, NIMA-FAMILY-RELATED PROTEIN-RELATED"/>
    <property type="match status" value="1"/>
</dbReference>
<dbReference type="EMBL" id="JASJEX010000005">
    <property type="protein sequence ID" value="MDJ1130342.1"/>
    <property type="molecule type" value="Genomic_DNA"/>
</dbReference>
<dbReference type="Pfam" id="PF12900">
    <property type="entry name" value="Pyridox_ox_2"/>
    <property type="match status" value="1"/>
</dbReference>
<sequence>MAPNRRLPDDDAWRILAASQWGVLSCIDEDGLPYATPVNAVLDPQDRCLYFHCRRIGRRMRALTANPRVCYVAPVDVSLPEMRFITWYECAMVEGVAERVADDDLVRDRLRLICDRLAPGQLERREDDVIERYLPAVAIMRIVPERVSAKRNHND</sequence>
<dbReference type="PROSITE" id="PS51257">
    <property type="entry name" value="PROKAR_LIPOPROTEIN"/>
    <property type="match status" value="1"/>
</dbReference>
<protein>
    <submittedName>
        <fullName evidence="1">Pyridoxamine 5'-phosphate oxidase family protein</fullName>
    </submittedName>
</protein>
<organism evidence="1 2">
    <name type="scientific">Kribbibacterium absianum</name>
    <dbReference type="NCBI Taxonomy" id="3044210"/>
    <lineage>
        <taxon>Bacteria</taxon>
        <taxon>Bacillati</taxon>
        <taxon>Actinomycetota</taxon>
        <taxon>Coriobacteriia</taxon>
        <taxon>Coriobacteriales</taxon>
        <taxon>Kribbibacteriaceae</taxon>
        <taxon>Kribbibacterium</taxon>
    </lineage>
</organism>
<proteinExistence type="predicted"/>
<dbReference type="InterPro" id="IPR024747">
    <property type="entry name" value="Pyridox_Oxase-rel"/>
</dbReference>
<evidence type="ECO:0000313" key="1">
    <source>
        <dbReference type="EMBL" id="MDJ1130342.1"/>
    </source>
</evidence>
<dbReference type="SUPFAM" id="SSF50475">
    <property type="entry name" value="FMN-binding split barrel"/>
    <property type="match status" value="1"/>
</dbReference>
<reference evidence="1" key="1">
    <citation type="submission" date="2023-05" db="EMBL/GenBank/DDBJ databases">
        <title>[olsenella] sp. nov., isolated from a pig farm feces dump.</title>
        <authorList>
            <person name="Chang Y.-H."/>
        </authorList>
    </citation>
    <scope>NUCLEOTIDE SEQUENCE</scope>
    <source>
        <strain evidence="1">YH-ols2217</strain>
    </source>
</reference>